<accession>A0ABQ8UH52</accession>
<dbReference type="Proteomes" id="UP001141327">
    <property type="component" value="Unassembled WGS sequence"/>
</dbReference>
<dbReference type="EMBL" id="JAPMOS010000045">
    <property type="protein sequence ID" value="KAJ4457503.1"/>
    <property type="molecule type" value="Genomic_DNA"/>
</dbReference>
<proteinExistence type="predicted"/>
<comment type="caution">
    <text evidence="1">The sequence shown here is derived from an EMBL/GenBank/DDBJ whole genome shotgun (WGS) entry which is preliminary data.</text>
</comment>
<gene>
    <name evidence="1" type="ORF">PAPYR_6979</name>
</gene>
<sequence>MNKGIRPGLPEGPAFQMRVEWPFVFLVRDPATGMILFEGATVRISPGVVDATAVVVAVGGDERWRVEGKG</sequence>
<name>A0ABQ8UH52_9EUKA</name>
<protein>
    <submittedName>
        <fullName evidence="1">Uncharacterized protein</fullName>
    </submittedName>
</protein>
<evidence type="ECO:0000313" key="2">
    <source>
        <dbReference type="Proteomes" id="UP001141327"/>
    </source>
</evidence>
<organism evidence="1 2">
    <name type="scientific">Paratrimastix pyriformis</name>
    <dbReference type="NCBI Taxonomy" id="342808"/>
    <lineage>
        <taxon>Eukaryota</taxon>
        <taxon>Metamonada</taxon>
        <taxon>Preaxostyla</taxon>
        <taxon>Paratrimastigidae</taxon>
        <taxon>Paratrimastix</taxon>
    </lineage>
</organism>
<keyword evidence="2" id="KW-1185">Reference proteome</keyword>
<reference evidence="1" key="1">
    <citation type="journal article" date="2022" name="bioRxiv">
        <title>Genomics of Preaxostyla Flagellates Illuminates Evolutionary Transitions and the Path Towards Mitochondrial Loss.</title>
        <authorList>
            <person name="Novak L.V.F."/>
            <person name="Treitli S.C."/>
            <person name="Pyrih J."/>
            <person name="Halakuc P."/>
            <person name="Pipaliya S.V."/>
            <person name="Vacek V."/>
            <person name="Brzon O."/>
            <person name="Soukal P."/>
            <person name="Eme L."/>
            <person name="Dacks J.B."/>
            <person name="Karnkowska A."/>
            <person name="Elias M."/>
            <person name="Hampl V."/>
        </authorList>
    </citation>
    <scope>NUCLEOTIDE SEQUENCE</scope>
    <source>
        <strain evidence="1">RCP-MX</strain>
    </source>
</reference>
<evidence type="ECO:0000313" key="1">
    <source>
        <dbReference type="EMBL" id="KAJ4457503.1"/>
    </source>
</evidence>